<evidence type="ECO:0000313" key="2">
    <source>
        <dbReference type="Proteomes" id="UP001148662"/>
    </source>
</evidence>
<gene>
    <name evidence="1" type="ORF">NM688_g8652</name>
</gene>
<reference evidence="1" key="1">
    <citation type="submission" date="2022-07" db="EMBL/GenBank/DDBJ databases">
        <title>Genome Sequence of Phlebia brevispora.</title>
        <authorList>
            <person name="Buettner E."/>
        </authorList>
    </citation>
    <scope>NUCLEOTIDE SEQUENCE</scope>
    <source>
        <strain evidence="1">MPL23</strain>
    </source>
</reference>
<dbReference type="EMBL" id="JANHOG010002394">
    <property type="protein sequence ID" value="KAJ3523879.1"/>
    <property type="molecule type" value="Genomic_DNA"/>
</dbReference>
<keyword evidence="2" id="KW-1185">Reference proteome</keyword>
<sequence length="328" mass="35291">MAIPAGITMVAGGGFHGKSTLLDALAVGCYNHIPGDGREFVVTSPKIVSVQGEDGRSVTNVDISPFINNLPGGVSTRSFSTQDASGSTSMAAGVVEALELGADTLLFDEDTCATNFLIRDARMQKLIRADPITPLIFKVRALFREHHCSSILVIGGCGDYCDVADLVLEMRDYKCYNVTEEARRISKDFPSVVNVHEGKSVEEEFGQVRPRIIVPYSLPGANAKVTSRRRTTIDIGAESLDLAKLSQLVHDSQTRAIASALKFCARSTGPKGLAALLQELERALDREGLAPLMASDATEFFLARPRSLEVGMAINRLRSVSLSYGDAI</sequence>
<organism evidence="1 2">
    <name type="scientific">Phlebia brevispora</name>
    <dbReference type="NCBI Taxonomy" id="194682"/>
    <lineage>
        <taxon>Eukaryota</taxon>
        <taxon>Fungi</taxon>
        <taxon>Dikarya</taxon>
        <taxon>Basidiomycota</taxon>
        <taxon>Agaricomycotina</taxon>
        <taxon>Agaricomycetes</taxon>
        <taxon>Polyporales</taxon>
        <taxon>Meruliaceae</taxon>
        <taxon>Phlebia</taxon>
    </lineage>
</organism>
<accession>A0ACC1RQM4</accession>
<dbReference type="Proteomes" id="UP001148662">
    <property type="component" value="Unassembled WGS sequence"/>
</dbReference>
<proteinExistence type="predicted"/>
<comment type="caution">
    <text evidence="1">The sequence shown here is derived from an EMBL/GenBank/DDBJ whole genome shotgun (WGS) entry which is preliminary data.</text>
</comment>
<evidence type="ECO:0000313" key="1">
    <source>
        <dbReference type="EMBL" id="KAJ3523879.1"/>
    </source>
</evidence>
<name>A0ACC1RQM4_9APHY</name>
<protein>
    <submittedName>
        <fullName evidence="1">Uncharacterized protein</fullName>
    </submittedName>
</protein>